<dbReference type="Pfam" id="PF04410">
    <property type="entry name" value="Gar1"/>
    <property type="match status" value="1"/>
</dbReference>
<dbReference type="SUPFAM" id="SSF50447">
    <property type="entry name" value="Translation proteins"/>
    <property type="match status" value="1"/>
</dbReference>
<dbReference type="eggNOG" id="KOG2236">
    <property type="taxonomic scope" value="Eukaryota"/>
</dbReference>
<reference evidence="12" key="1">
    <citation type="journal article" date="2012" name="MBio">
        <title>Comparative genome analysis of Trichophyton rubrum and related dermatophytes reveals candidate genes involved in infection.</title>
        <authorList>
            <person name="Martinez D.A."/>
            <person name="Oliver B.G."/>
            <person name="Graeser Y."/>
            <person name="Goldberg J.M."/>
            <person name="Li W."/>
            <person name="Martinez-Rossi N.M."/>
            <person name="Monod M."/>
            <person name="Shelest E."/>
            <person name="Barton R.C."/>
            <person name="Birch E."/>
            <person name="Brakhage A.A."/>
            <person name="Chen Z."/>
            <person name="Gurr S.J."/>
            <person name="Heiman D."/>
            <person name="Heitman J."/>
            <person name="Kosti I."/>
            <person name="Rossi A."/>
            <person name="Saif S."/>
            <person name="Samalova M."/>
            <person name="Saunders C.W."/>
            <person name="Shea T."/>
            <person name="Summerbell R.C."/>
            <person name="Xu J."/>
            <person name="Young S."/>
            <person name="Zeng Q."/>
            <person name="Birren B.W."/>
            <person name="Cuomo C.A."/>
            <person name="White T.C."/>
        </authorList>
    </citation>
    <scope>NUCLEOTIDE SEQUENCE [LARGE SCALE GENOMIC DNA]</scope>
    <source>
        <strain evidence="12">ATCC MYA-4604 / CBS 118893</strain>
    </source>
</reference>
<dbReference type="STRING" id="535722.E4V4Z7"/>
<evidence type="ECO:0000256" key="2">
    <source>
        <dbReference type="ARBA" id="ARBA00009801"/>
    </source>
</evidence>
<dbReference type="GO" id="GO:0003723">
    <property type="term" value="F:RNA binding"/>
    <property type="evidence" value="ECO:0007669"/>
    <property type="project" value="UniProtKB-KW"/>
</dbReference>
<dbReference type="GO" id="GO:0006364">
    <property type="term" value="P:rRNA processing"/>
    <property type="evidence" value="ECO:0007669"/>
    <property type="project" value="UniProtKB-KW"/>
</dbReference>
<evidence type="ECO:0000256" key="6">
    <source>
        <dbReference type="ARBA" id="ARBA00022553"/>
    </source>
</evidence>
<keyword evidence="5" id="KW-0698">rRNA processing</keyword>
<dbReference type="Gene3D" id="2.40.10.230">
    <property type="entry name" value="Probable tRNA pseudouridine synthase domain"/>
    <property type="match status" value="1"/>
</dbReference>
<feature type="region of interest" description="Disordered" evidence="10">
    <location>
        <begin position="1"/>
        <end position="80"/>
    </location>
</feature>
<dbReference type="VEuPathDB" id="FungiDB:MGYG_08079"/>
<gene>
    <name evidence="11" type="ORF">MGYG_08079</name>
</gene>
<evidence type="ECO:0000313" key="12">
    <source>
        <dbReference type="Proteomes" id="UP000002669"/>
    </source>
</evidence>
<organism evidence="12">
    <name type="scientific">Arthroderma gypseum (strain ATCC MYA-4604 / CBS 118893)</name>
    <name type="common">Microsporum gypseum</name>
    <dbReference type="NCBI Taxonomy" id="535722"/>
    <lineage>
        <taxon>Eukaryota</taxon>
        <taxon>Fungi</taxon>
        <taxon>Dikarya</taxon>
        <taxon>Ascomycota</taxon>
        <taxon>Pezizomycotina</taxon>
        <taxon>Eurotiomycetes</taxon>
        <taxon>Eurotiomycetidae</taxon>
        <taxon>Onygenales</taxon>
        <taxon>Arthrodermataceae</taxon>
        <taxon>Nannizzia</taxon>
    </lineage>
</organism>
<comment type="similarity">
    <text evidence="2">Belongs to the NAF1 family.</text>
</comment>
<feature type="region of interest" description="Disordered" evidence="10">
    <location>
        <begin position="92"/>
        <end position="154"/>
    </location>
</feature>
<dbReference type="PANTHER" id="PTHR31633:SF1">
    <property type="entry name" value="H_ACA RIBONUCLEOPROTEIN COMPLEX NON-CORE SUBUNIT NAF1"/>
    <property type="match status" value="1"/>
</dbReference>
<feature type="compositionally biased region" description="Polar residues" evidence="10">
    <location>
        <begin position="138"/>
        <end position="149"/>
    </location>
</feature>
<dbReference type="InterPro" id="IPR007504">
    <property type="entry name" value="H/ACA_rnp_Gar1/Naf1"/>
</dbReference>
<evidence type="ECO:0000313" key="11">
    <source>
        <dbReference type="EMBL" id="EFR05071.1"/>
    </source>
</evidence>
<feature type="compositionally biased region" description="Acidic residues" evidence="10">
    <location>
        <begin position="210"/>
        <end position="222"/>
    </location>
</feature>
<evidence type="ECO:0000256" key="10">
    <source>
        <dbReference type="SAM" id="MobiDB-lite"/>
    </source>
</evidence>
<accession>E4V4Z7</accession>
<dbReference type="OrthoDB" id="21550at2759"/>
<feature type="region of interest" description="Disordered" evidence="10">
    <location>
        <begin position="168"/>
        <end position="222"/>
    </location>
</feature>
<dbReference type="Proteomes" id="UP000002669">
    <property type="component" value="Unassembled WGS sequence"/>
</dbReference>
<evidence type="ECO:0000256" key="8">
    <source>
        <dbReference type="ARBA" id="ARBA00023242"/>
    </source>
</evidence>
<feature type="region of interest" description="Disordered" evidence="10">
    <location>
        <begin position="376"/>
        <end position="465"/>
    </location>
</feature>
<protein>
    <recommendedName>
        <fullName evidence="3">H/ACA ribonucleoprotein complex non-core subunit NAF1</fullName>
    </recommendedName>
    <alternativeName>
        <fullName evidence="9">Nuclear assembly factor 1</fullName>
    </alternativeName>
</protein>
<dbReference type="RefSeq" id="XP_003169906.1">
    <property type="nucleotide sequence ID" value="XM_003169858.1"/>
</dbReference>
<sequence>MTDTVMGDDTHAGNLPTEPACPDNNSVAVNATISKTTTDTPKDDGSDFYNTPLNVGAPLQPGNAGPSNLETVAAEGSEKPRIMIPGLTLLSEEEHRNSSHSPLENLSKPLLNTKEPSPEKTEAADTIMTGDGIEDSKQTITEAASNSTAREYAGASLSAEAEIAALAAEMIEGIPPTGDGEQQADGGDHPEWEVDSSPYESSSESSTDSDSSDSDDDDDDYELLGPEEQARLLMATEGGSDDEGGDGGRAAVTEVRTANEKPDEVVPMPDITITPEMKVEMLGNVESIVDNVVLVRANISGEYRVLETGSVLCSVSLKVIGVVSETLGRVQQPLYTVRFPNAEAVKEAGLEKETPVFYVVDHSTFVFTQPLRGLKGSDASNLHDEEVGDDQIEFSDDEAEAEYKRQLKLKRQAKREGKSERGGGGNRGKGPSLPPSNLRHSELNYDDNSTSNNNNNSTSSTENDWYTRLARPQNLHEMMGGEAPMEMPHSSEQYGGVAVGGVTTEVDEVGEVGEAAGVIGCGKSRWWLLLTWDNPSQDGNLDIALVLSSLPTEIRDCMIATTNSIARAEDITGLRFSSVLDRLSDQRDSSVRAELPIFL</sequence>
<dbReference type="InParanoid" id="E4V4Z7"/>
<feature type="compositionally biased region" description="Acidic residues" evidence="10">
    <location>
        <begin position="386"/>
        <end position="400"/>
    </location>
</feature>
<evidence type="ECO:0000256" key="4">
    <source>
        <dbReference type="ARBA" id="ARBA00022517"/>
    </source>
</evidence>
<feature type="compositionally biased region" description="Low complexity" evidence="10">
    <location>
        <begin position="195"/>
        <end position="209"/>
    </location>
</feature>
<proteinExistence type="inferred from homology"/>
<comment type="subcellular location">
    <subcellularLocation>
        <location evidence="1">Nucleus</location>
    </subcellularLocation>
</comment>
<dbReference type="InterPro" id="IPR040309">
    <property type="entry name" value="Naf1"/>
</dbReference>
<dbReference type="GO" id="GO:0005634">
    <property type="term" value="C:nucleus"/>
    <property type="evidence" value="ECO:0007669"/>
    <property type="project" value="UniProtKB-SubCell"/>
</dbReference>
<dbReference type="GO" id="GO:0001522">
    <property type="term" value="P:pseudouridine synthesis"/>
    <property type="evidence" value="ECO:0007669"/>
    <property type="project" value="InterPro"/>
</dbReference>
<dbReference type="GeneID" id="10025140"/>
<name>E4V4Z7_ARTGP</name>
<dbReference type="PANTHER" id="PTHR31633">
    <property type="entry name" value="H/ACA RIBONUCLEOPROTEIN COMPLEX NON-CORE SUBUNIT NAF1"/>
    <property type="match status" value="1"/>
</dbReference>
<dbReference type="EMBL" id="DS989829">
    <property type="protein sequence ID" value="EFR05071.1"/>
    <property type="molecule type" value="Genomic_DNA"/>
</dbReference>
<dbReference type="FunFam" id="2.40.10.230:FF:000002">
    <property type="entry name" value="H/ACA ribonucleoprotein complex non-core subunit NAF1"/>
    <property type="match status" value="1"/>
</dbReference>
<evidence type="ECO:0000256" key="5">
    <source>
        <dbReference type="ARBA" id="ARBA00022552"/>
    </source>
</evidence>
<dbReference type="AlphaFoldDB" id="E4V4Z7"/>
<dbReference type="GO" id="GO:0005732">
    <property type="term" value="C:sno(s)RNA-containing ribonucleoprotein complex"/>
    <property type="evidence" value="ECO:0007669"/>
    <property type="project" value="InterPro"/>
</dbReference>
<keyword evidence="12" id="KW-1185">Reference proteome</keyword>
<keyword evidence="4" id="KW-0690">Ribosome biogenesis</keyword>
<dbReference type="OMA" id="RPRIMIP"/>
<keyword evidence="6" id="KW-0597">Phosphoprotein</keyword>
<keyword evidence="8" id="KW-0539">Nucleus</keyword>
<keyword evidence="7" id="KW-0694">RNA-binding</keyword>
<feature type="compositionally biased region" description="Low complexity" evidence="10">
    <location>
        <begin position="448"/>
        <end position="461"/>
    </location>
</feature>
<evidence type="ECO:0000256" key="1">
    <source>
        <dbReference type="ARBA" id="ARBA00004123"/>
    </source>
</evidence>
<dbReference type="GO" id="GO:0000493">
    <property type="term" value="P:box H/ACA snoRNP assembly"/>
    <property type="evidence" value="ECO:0007669"/>
    <property type="project" value="InterPro"/>
</dbReference>
<evidence type="ECO:0000256" key="7">
    <source>
        <dbReference type="ARBA" id="ARBA00022884"/>
    </source>
</evidence>
<dbReference type="HOGENOM" id="CLU_012648_1_1_1"/>
<dbReference type="InterPro" id="IPR038664">
    <property type="entry name" value="Gar1/Naf1_Cbf5-bd_sf"/>
</dbReference>
<feature type="compositionally biased region" description="Polar residues" evidence="10">
    <location>
        <begin position="23"/>
        <end position="39"/>
    </location>
</feature>
<evidence type="ECO:0000256" key="3">
    <source>
        <dbReference type="ARBA" id="ARBA00021438"/>
    </source>
</evidence>
<dbReference type="InterPro" id="IPR009000">
    <property type="entry name" value="Transl_B-barrel_sf"/>
</dbReference>
<evidence type="ECO:0000256" key="9">
    <source>
        <dbReference type="ARBA" id="ARBA00076743"/>
    </source>
</evidence>